<evidence type="ECO:0000313" key="2">
    <source>
        <dbReference type="Proteomes" id="UP000504607"/>
    </source>
</evidence>
<dbReference type="InParanoid" id="A0A6I9SDF8"/>
<accession>A0A6I9SDF8</accession>
<sequence length="280" mass="31346">MESRGIQNPPGFDRLLLGGAMMDEGIGKPPLIPSIHSTEELSPSRVELNKKRKLQYELDDLGLPSPKHKFGDRFNTSGRGSLTEERPKRVENLLKEISIEIRDGLEQLEDSDDDSNSSIEDYDQTEGYVTAMALDIDAESGKSFGKVVIQDWPSTSSNSFNSNILKSSIDFLNMRNMIEANNREQAEGDGRQFDIGCETMEQRGPECETYGDHLFAEFGKSASEHLDATTKDEMLYSNDVAPNAFVLPSGSWSTGHDARLDARKPTIDQEFEQYFSMLML</sequence>
<dbReference type="GeneID" id="105056917"/>
<dbReference type="PANTHER" id="PTHR37723:SF1">
    <property type="entry name" value="PROTEIN FAR-RED-ELONGATED HYPOCOTYL 1-LIKE"/>
    <property type="match status" value="1"/>
</dbReference>
<gene>
    <name evidence="3" type="primary">LOC105056917</name>
</gene>
<dbReference type="OrthoDB" id="1930763at2759"/>
<dbReference type="GO" id="GO:0009639">
    <property type="term" value="P:response to red or far red light"/>
    <property type="evidence" value="ECO:0007669"/>
    <property type="project" value="InterPro"/>
</dbReference>
<dbReference type="FunCoup" id="A0A6I9SDF8">
    <property type="interactions" value="11"/>
</dbReference>
<evidence type="ECO:0000256" key="1">
    <source>
        <dbReference type="SAM" id="MobiDB-lite"/>
    </source>
</evidence>
<proteinExistence type="predicted"/>
<dbReference type="Proteomes" id="UP000504607">
    <property type="component" value="Chromosome 14"/>
</dbReference>
<dbReference type="GO" id="GO:0016607">
    <property type="term" value="C:nuclear speck"/>
    <property type="evidence" value="ECO:0007669"/>
    <property type="project" value="TreeGrafter"/>
</dbReference>
<dbReference type="GO" id="GO:0005737">
    <property type="term" value="C:cytoplasm"/>
    <property type="evidence" value="ECO:0007669"/>
    <property type="project" value="TreeGrafter"/>
</dbReference>
<dbReference type="RefSeq" id="XP_010937591.1">
    <property type="nucleotide sequence ID" value="XM_010939289.3"/>
</dbReference>
<evidence type="ECO:0000313" key="3">
    <source>
        <dbReference type="RefSeq" id="XP_010937591.1"/>
    </source>
</evidence>
<dbReference type="InterPro" id="IPR037766">
    <property type="entry name" value="FHY1"/>
</dbReference>
<dbReference type="KEGG" id="egu:105056917"/>
<protein>
    <submittedName>
        <fullName evidence="3">Uncharacterized protein LOC105056917</fullName>
    </submittedName>
</protein>
<dbReference type="PANTHER" id="PTHR37723">
    <property type="entry name" value="PROTEIN FAR-RED ELONGATED HYPOCOTYL 1"/>
    <property type="match status" value="1"/>
</dbReference>
<dbReference type="GO" id="GO:0051457">
    <property type="term" value="P:maintenance of protein location in nucleus"/>
    <property type="evidence" value="ECO:0007669"/>
    <property type="project" value="TreeGrafter"/>
</dbReference>
<keyword evidence="2" id="KW-1185">Reference proteome</keyword>
<dbReference type="AlphaFoldDB" id="A0A6I9SDF8"/>
<feature type="region of interest" description="Disordered" evidence="1">
    <location>
        <begin position="67"/>
        <end position="86"/>
    </location>
</feature>
<dbReference type="GO" id="GO:0061608">
    <property type="term" value="F:nuclear import signal receptor activity"/>
    <property type="evidence" value="ECO:0007669"/>
    <property type="project" value="TreeGrafter"/>
</dbReference>
<organism evidence="2 3">
    <name type="scientific">Elaeis guineensis var. tenera</name>
    <name type="common">Oil palm</name>
    <dbReference type="NCBI Taxonomy" id="51953"/>
    <lineage>
        <taxon>Eukaryota</taxon>
        <taxon>Viridiplantae</taxon>
        <taxon>Streptophyta</taxon>
        <taxon>Embryophyta</taxon>
        <taxon>Tracheophyta</taxon>
        <taxon>Spermatophyta</taxon>
        <taxon>Magnoliopsida</taxon>
        <taxon>Liliopsida</taxon>
        <taxon>Arecaceae</taxon>
        <taxon>Arecoideae</taxon>
        <taxon>Cocoseae</taxon>
        <taxon>Elaeidinae</taxon>
        <taxon>Elaeis</taxon>
    </lineage>
</organism>
<reference evidence="3" key="1">
    <citation type="submission" date="2025-08" db="UniProtKB">
        <authorList>
            <consortium name="RefSeq"/>
        </authorList>
    </citation>
    <scope>IDENTIFICATION</scope>
</reference>
<name>A0A6I9SDF8_ELAGV</name>